<dbReference type="VEuPathDB" id="FungiDB:CPUR_06730"/>
<evidence type="ECO:0000313" key="3">
    <source>
        <dbReference type="Proteomes" id="UP000016801"/>
    </source>
</evidence>
<evidence type="ECO:0000259" key="1">
    <source>
        <dbReference type="Pfam" id="PF10551"/>
    </source>
</evidence>
<sequence length="122" mass="14031">MWKRFPEVLGLNNTYKTNRFKMYLFQAAGITDQESLANFAFGLINTETLKGFQWFCEQLNSLRLEVQAPAPKVVITDYEKALRKAMNDVLPYKGFQASKIPPQVFQVFPVVLRPEAKLARLS</sequence>
<keyword evidence="3" id="KW-1185">Reference proteome</keyword>
<dbReference type="AlphaFoldDB" id="M1WA66"/>
<dbReference type="PANTHER" id="PTHR47718">
    <property type="entry name" value="OS01G0519700 PROTEIN"/>
    <property type="match status" value="1"/>
</dbReference>
<dbReference type="HOGENOM" id="CLU_2026477_0_0_1"/>
<dbReference type="EMBL" id="CAGA01000047">
    <property type="protein sequence ID" value="CCE32865.1"/>
    <property type="molecule type" value="Genomic_DNA"/>
</dbReference>
<comment type="caution">
    <text evidence="2">The sequence shown here is derived from an EMBL/GenBank/DDBJ whole genome shotgun (WGS) entry which is preliminary data.</text>
</comment>
<dbReference type="OrthoDB" id="5153472at2759"/>
<name>M1WA66_CLAP2</name>
<dbReference type="PANTHER" id="PTHR47718:SF3">
    <property type="entry name" value="PROTEIN FAR1-RELATED SEQUENCE 5-LIKE"/>
    <property type="match status" value="1"/>
</dbReference>
<organism evidence="2 3">
    <name type="scientific">Claviceps purpurea (strain 20.1)</name>
    <name type="common">Ergot fungus</name>
    <name type="synonym">Sphacelia segetum</name>
    <dbReference type="NCBI Taxonomy" id="1111077"/>
    <lineage>
        <taxon>Eukaryota</taxon>
        <taxon>Fungi</taxon>
        <taxon>Dikarya</taxon>
        <taxon>Ascomycota</taxon>
        <taxon>Pezizomycotina</taxon>
        <taxon>Sordariomycetes</taxon>
        <taxon>Hypocreomycetidae</taxon>
        <taxon>Hypocreales</taxon>
        <taxon>Clavicipitaceae</taxon>
        <taxon>Claviceps</taxon>
    </lineage>
</organism>
<reference evidence="2 3" key="1">
    <citation type="journal article" date="2013" name="PLoS Genet.">
        <title>Plant-symbiotic fungi as chemical engineers: Multi-genome analysis of the Clavicipitaceae reveals dynamics of alkaloid loci.</title>
        <authorList>
            <person name="Schardl C.L."/>
            <person name="Young C.A."/>
            <person name="Hesse U."/>
            <person name="Amyotte S.G."/>
            <person name="Andreeva K."/>
            <person name="Calie P.J."/>
            <person name="Fleetwood D.J."/>
            <person name="Haws D.C."/>
            <person name="Moore N."/>
            <person name="Oeser B."/>
            <person name="Panaccione D.G."/>
            <person name="Schweri K.K."/>
            <person name="Voisey C.R."/>
            <person name="Farman M.L."/>
            <person name="Jaromczyk J.W."/>
            <person name="Roe B.A."/>
            <person name="O'Sullivan D.M."/>
            <person name="Scott B."/>
            <person name="Tudzynski P."/>
            <person name="An Z."/>
            <person name="Arnaoudova E.G."/>
            <person name="Bullock C.T."/>
            <person name="Charlton N.D."/>
            <person name="Chen L."/>
            <person name="Cox M."/>
            <person name="Dinkins R.D."/>
            <person name="Florea S."/>
            <person name="Glenn A.E."/>
            <person name="Gordon A."/>
            <person name="Gueldener U."/>
            <person name="Harris D.R."/>
            <person name="Hollin W."/>
            <person name="Jaromczyk J."/>
            <person name="Johnson R.D."/>
            <person name="Khan A.K."/>
            <person name="Leistner E."/>
            <person name="Leuchtmann A."/>
            <person name="Li C."/>
            <person name="Liu J."/>
            <person name="Liu J."/>
            <person name="Liu M."/>
            <person name="Mace W."/>
            <person name="Machado C."/>
            <person name="Nagabhyru P."/>
            <person name="Pan J."/>
            <person name="Schmid J."/>
            <person name="Sugawara K."/>
            <person name="Steiner U."/>
            <person name="Takach J.E."/>
            <person name="Tanaka E."/>
            <person name="Webb J.S."/>
            <person name="Wilson E.V."/>
            <person name="Wiseman J.L."/>
            <person name="Yoshida R."/>
            <person name="Zeng Z."/>
        </authorList>
    </citation>
    <scope>NUCLEOTIDE SEQUENCE [LARGE SCALE GENOMIC DNA]</scope>
    <source>
        <strain evidence="2 3">20.1</strain>
    </source>
</reference>
<accession>M1WA66</accession>
<feature type="domain" description="MULE transposase" evidence="1">
    <location>
        <begin position="8"/>
        <end position="92"/>
    </location>
</feature>
<dbReference type="eggNOG" id="ENOG502RS68">
    <property type="taxonomic scope" value="Eukaryota"/>
</dbReference>
<dbReference type="Pfam" id="PF10551">
    <property type="entry name" value="MULE"/>
    <property type="match status" value="1"/>
</dbReference>
<dbReference type="Proteomes" id="UP000016801">
    <property type="component" value="Unassembled WGS sequence"/>
</dbReference>
<evidence type="ECO:0000313" key="2">
    <source>
        <dbReference type="EMBL" id="CCE32865.1"/>
    </source>
</evidence>
<proteinExistence type="predicted"/>
<dbReference type="InterPro" id="IPR018289">
    <property type="entry name" value="MULE_transposase_dom"/>
</dbReference>
<protein>
    <recommendedName>
        <fullName evidence="1">MULE transposase domain-containing protein</fullName>
    </recommendedName>
</protein>
<gene>
    <name evidence="2" type="ORF">CPUR_06730</name>
</gene>
<dbReference type="STRING" id="1111077.M1WA66"/>